<dbReference type="PANTHER" id="PTHR31044">
    <property type="entry name" value="BETA-1,3 GLUCANASE"/>
    <property type="match status" value="1"/>
</dbReference>
<dbReference type="Gene3D" id="1.20.58.1040">
    <property type="match status" value="2"/>
</dbReference>
<evidence type="ECO:0000256" key="5">
    <source>
        <dbReference type="SAM" id="Phobius"/>
    </source>
</evidence>
<keyword evidence="4" id="KW-0449">Lipoprotein</keyword>
<evidence type="ECO:0000256" key="4">
    <source>
        <dbReference type="ARBA" id="ARBA00023288"/>
    </source>
</evidence>
<keyword evidence="5" id="KW-0812">Transmembrane</keyword>
<feature type="domain" description="X8" evidence="6">
    <location>
        <begin position="190"/>
        <end position="275"/>
    </location>
</feature>
<dbReference type="SMART" id="SM00768">
    <property type="entry name" value="X8"/>
    <property type="match status" value="2"/>
</dbReference>
<dbReference type="InterPro" id="IPR012946">
    <property type="entry name" value="X8"/>
</dbReference>
<evidence type="ECO:0000256" key="2">
    <source>
        <dbReference type="ARBA" id="ARBA00022622"/>
    </source>
</evidence>
<dbReference type="Pfam" id="PF07983">
    <property type="entry name" value="X8"/>
    <property type="match status" value="2"/>
</dbReference>
<keyword evidence="5" id="KW-1133">Transmembrane helix</keyword>
<evidence type="ECO:0000313" key="7">
    <source>
        <dbReference type="EMBL" id="KAH0923230.1"/>
    </source>
</evidence>
<dbReference type="PANTHER" id="PTHR31044:SF130">
    <property type="entry name" value="CARBOHYDRATE-BINDING X8 DOMAIN SUPERFAMILY PROTEIN"/>
    <property type="match status" value="1"/>
</dbReference>
<gene>
    <name evidence="7" type="ORF">HID58_023248</name>
</gene>
<comment type="caution">
    <text evidence="7">The sequence shown here is derived from an EMBL/GenBank/DDBJ whole genome shotgun (WGS) entry which is preliminary data.</text>
</comment>
<comment type="subcellular location">
    <subcellularLocation>
        <location evidence="1">Cell membrane</location>
        <topology evidence="1">Lipid-anchor</topology>
        <topology evidence="1">GPI-anchor</topology>
    </subcellularLocation>
</comment>
<keyword evidence="5" id="KW-0472">Membrane</keyword>
<keyword evidence="2" id="KW-0336">GPI-anchor</keyword>
<keyword evidence="2" id="KW-0325">Glycoprotein</keyword>
<accession>A0ABQ8D3X1</accession>
<feature type="transmembrane region" description="Helical" evidence="5">
    <location>
        <begin position="162"/>
        <end position="182"/>
    </location>
</feature>
<evidence type="ECO:0000256" key="1">
    <source>
        <dbReference type="ARBA" id="ARBA00004609"/>
    </source>
</evidence>
<keyword evidence="8" id="KW-1185">Reference proteome</keyword>
<feature type="transmembrane region" description="Helical" evidence="5">
    <location>
        <begin position="28"/>
        <end position="48"/>
    </location>
</feature>
<dbReference type="EMBL" id="JAGKQM010000006">
    <property type="protein sequence ID" value="KAH0923230.1"/>
    <property type="molecule type" value="Genomic_DNA"/>
</dbReference>
<protein>
    <recommendedName>
        <fullName evidence="6">X8 domain-containing protein</fullName>
    </recommendedName>
</protein>
<organism evidence="7 8">
    <name type="scientific">Brassica napus</name>
    <name type="common">Rape</name>
    <dbReference type="NCBI Taxonomy" id="3708"/>
    <lineage>
        <taxon>Eukaryota</taxon>
        <taxon>Viridiplantae</taxon>
        <taxon>Streptophyta</taxon>
        <taxon>Embryophyta</taxon>
        <taxon>Tracheophyta</taxon>
        <taxon>Spermatophyta</taxon>
        <taxon>Magnoliopsida</taxon>
        <taxon>eudicotyledons</taxon>
        <taxon>Gunneridae</taxon>
        <taxon>Pentapetalae</taxon>
        <taxon>rosids</taxon>
        <taxon>malvids</taxon>
        <taxon>Brassicales</taxon>
        <taxon>Brassicaceae</taxon>
        <taxon>Brassiceae</taxon>
        <taxon>Brassica</taxon>
    </lineage>
</organism>
<dbReference type="Proteomes" id="UP000824890">
    <property type="component" value="Unassembled WGS sequence"/>
</dbReference>
<sequence length="277" mass="31870">MICEDRQNCLNLHKHQEVFFKKQNIIRIMWQPSILIFLILSIVSINHLPLARARGQWCVVSPSATDAQMQANIDWLCGHGHVDCIQIKPGGPCFEPDNLRSHVSFVMNQYYQYNGKTEKACYFSNTGIFVFKDPSYGHCEHNCLNLHKHQEVFFKKQNIIRIMWPPSILIFLILSIVSINHLPLARARGQWCVVSPSATDAQMQANIDWLCGHGHVDCIPIKPGGPCFEPDNLRSHVSFVMNQYYQYNGKTEKACYFSNTGIFVFKDPSYGDCEYDY</sequence>
<reference evidence="7 8" key="1">
    <citation type="submission" date="2021-05" db="EMBL/GenBank/DDBJ databases">
        <title>Genome Assembly of Synthetic Allotetraploid Brassica napus Reveals Homoeologous Exchanges between Subgenomes.</title>
        <authorList>
            <person name="Davis J.T."/>
        </authorList>
    </citation>
    <scope>NUCLEOTIDE SEQUENCE [LARGE SCALE GENOMIC DNA]</scope>
    <source>
        <strain evidence="8">cv. Da-Ae</strain>
        <tissue evidence="7">Seedling</tissue>
    </source>
</reference>
<evidence type="ECO:0000259" key="6">
    <source>
        <dbReference type="SMART" id="SM00768"/>
    </source>
</evidence>
<feature type="domain" description="X8" evidence="6">
    <location>
        <begin position="56"/>
        <end position="141"/>
    </location>
</feature>
<evidence type="ECO:0000256" key="3">
    <source>
        <dbReference type="ARBA" id="ARBA00022729"/>
    </source>
</evidence>
<dbReference type="InterPro" id="IPR044788">
    <property type="entry name" value="X8_dom_prot"/>
</dbReference>
<keyword evidence="3" id="KW-0732">Signal</keyword>
<proteinExistence type="predicted"/>
<evidence type="ECO:0000313" key="8">
    <source>
        <dbReference type="Proteomes" id="UP000824890"/>
    </source>
</evidence>
<name>A0ABQ8D3X1_BRANA</name>